<evidence type="ECO:0000256" key="5">
    <source>
        <dbReference type="SAM" id="MobiDB-lite"/>
    </source>
</evidence>
<keyword evidence="3" id="KW-0418">Kinase</keyword>
<keyword evidence="1" id="KW-0808">Transferase</keyword>
<dbReference type="Proteomes" id="UP000680206">
    <property type="component" value="Unassembled WGS sequence"/>
</dbReference>
<evidence type="ECO:0000313" key="8">
    <source>
        <dbReference type="Proteomes" id="UP000680206"/>
    </source>
</evidence>
<keyword evidence="8" id="KW-1185">Reference proteome</keyword>
<sequence length="203" mass="21363">MAVVHDTTMTPGKLELLAAWLPARPWFAGRGGELRKAGGFRLDDPDGEVGIEFMAVGDGRHVHLVPMTYRGAPLDGADHALIGTSEHGVLGRRWLYDGVHDPVFQAQLFALLEGRAVAQAQNASDMPDEAVEGRYGGDPFPAGPAAVADGPDGTDLKLPGRPAVRVLRVLRPDADVADAAGYVAGEWTSADGGTVRGPLVVVR</sequence>
<gene>
    <name evidence="7" type="ORF">J4709_32220</name>
</gene>
<evidence type="ECO:0000256" key="2">
    <source>
        <dbReference type="ARBA" id="ARBA00022741"/>
    </source>
</evidence>
<evidence type="ECO:0000259" key="6">
    <source>
        <dbReference type="Pfam" id="PF18085"/>
    </source>
</evidence>
<evidence type="ECO:0000313" key="7">
    <source>
        <dbReference type="EMBL" id="MBO2462247.1"/>
    </source>
</evidence>
<organism evidence="7 8">
    <name type="scientific">Actinomadura violacea</name>
    <dbReference type="NCBI Taxonomy" id="2819934"/>
    <lineage>
        <taxon>Bacteria</taxon>
        <taxon>Bacillati</taxon>
        <taxon>Actinomycetota</taxon>
        <taxon>Actinomycetes</taxon>
        <taxon>Streptosporangiales</taxon>
        <taxon>Thermomonosporaceae</taxon>
        <taxon>Actinomadura</taxon>
    </lineage>
</organism>
<evidence type="ECO:0000256" key="4">
    <source>
        <dbReference type="ARBA" id="ARBA00022840"/>
    </source>
</evidence>
<dbReference type="InterPro" id="IPR040999">
    <property type="entry name" value="Mak_N_cap"/>
</dbReference>
<dbReference type="Pfam" id="PF18085">
    <property type="entry name" value="Mak_N_cap"/>
    <property type="match status" value="1"/>
</dbReference>
<feature type="region of interest" description="Disordered" evidence="5">
    <location>
        <begin position="136"/>
        <end position="155"/>
    </location>
</feature>
<evidence type="ECO:0000256" key="1">
    <source>
        <dbReference type="ARBA" id="ARBA00022679"/>
    </source>
</evidence>
<dbReference type="RefSeq" id="WP_208246338.1">
    <property type="nucleotide sequence ID" value="NZ_JAGEPF010000021.1"/>
</dbReference>
<evidence type="ECO:0000256" key="3">
    <source>
        <dbReference type="ARBA" id="ARBA00022777"/>
    </source>
</evidence>
<comment type="caution">
    <text evidence="7">The sequence shown here is derived from an EMBL/GenBank/DDBJ whole genome shotgun (WGS) entry which is preliminary data.</text>
</comment>
<dbReference type="EMBL" id="JAGEPF010000021">
    <property type="protein sequence ID" value="MBO2462247.1"/>
    <property type="molecule type" value="Genomic_DNA"/>
</dbReference>
<keyword evidence="4" id="KW-0067">ATP-binding</keyword>
<accession>A0ABS3RZS6</accession>
<feature type="compositionally biased region" description="Low complexity" evidence="5">
    <location>
        <begin position="137"/>
        <end position="153"/>
    </location>
</feature>
<name>A0ABS3RZS6_9ACTN</name>
<protein>
    <submittedName>
        <fullName evidence="7">1,4-alpha-glucan branching protein</fullName>
    </submittedName>
</protein>
<keyword evidence="2" id="KW-0547">Nucleotide-binding</keyword>
<feature type="domain" description="Maltokinase N-terminal cap" evidence="6">
    <location>
        <begin position="20"/>
        <end position="101"/>
    </location>
</feature>
<reference evidence="7 8" key="1">
    <citation type="submission" date="2021-03" db="EMBL/GenBank/DDBJ databases">
        <title>Actinomadura violae sp. nov., isolated from lichen in Thailand.</title>
        <authorList>
            <person name="Kanchanasin P."/>
            <person name="Saeng-In P."/>
            <person name="Phongsopitanun W."/>
            <person name="Yuki M."/>
            <person name="Kudo T."/>
            <person name="Ohkuma M."/>
            <person name="Tanasupawat S."/>
        </authorList>
    </citation>
    <scope>NUCLEOTIDE SEQUENCE [LARGE SCALE GENOMIC DNA]</scope>
    <source>
        <strain evidence="7 8">LCR2-06</strain>
    </source>
</reference>
<proteinExistence type="predicted"/>